<organism evidence="1 2">
    <name type="scientific">Ceratopteris richardii</name>
    <name type="common">Triangle waterfern</name>
    <dbReference type="NCBI Taxonomy" id="49495"/>
    <lineage>
        <taxon>Eukaryota</taxon>
        <taxon>Viridiplantae</taxon>
        <taxon>Streptophyta</taxon>
        <taxon>Embryophyta</taxon>
        <taxon>Tracheophyta</taxon>
        <taxon>Polypodiopsida</taxon>
        <taxon>Polypodiidae</taxon>
        <taxon>Polypodiales</taxon>
        <taxon>Pteridineae</taxon>
        <taxon>Pteridaceae</taxon>
        <taxon>Parkerioideae</taxon>
        <taxon>Ceratopteris</taxon>
    </lineage>
</organism>
<evidence type="ECO:0000313" key="1">
    <source>
        <dbReference type="EMBL" id="KAH7438743.1"/>
    </source>
</evidence>
<name>A0A8T2UYH0_CERRI</name>
<dbReference type="EMBL" id="CM035409">
    <property type="protein sequence ID" value="KAH7438743.1"/>
    <property type="molecule type" value="Genomic_DNA"/>
</dbReference>
<proteinExistence type="predicted"/>
<dbReference type="AlphaFoldDB" id="A0A8T2UYH0"/>
<sequence>MNFMIISMICRSSRQYPAVFAALFRVQQQEIFKRLLEGIEHGPLPIVLWPRHPSPLVFLFLDDRHCWIVGFMIFHRPGRTTEVCIFQRFFLCTTCYLYNAWYRSSLCFRTVLLLNTW</sequence>
<protein>
    <submittedName>
        <fullName evidence="1">Uncharacterized protein</fullName>
    </submittedName>
</protein>
<reference evidence="1" key="1">
    <citation type="submission" date="2021-08" db="EMBL/GenBank/DDBJ databases">
        <title>WGS assembly of Ceratopteris richardii.</title>
        <authorList>
            <person name="Marchant D.B."/>
            <person name="Chen G."/>
            <person name="Jenkins J."/>
            <person name="Shu S."/>
            <person name="Leebens-Mack J."/>
            <person name="Grimwood J."/>
            <person name="Schmutz J."/>
            <person name="Soltis P."/>
            <person name="Soltis D."/>
            <person name="Chen Z.-H."/>
        </authorList>
    </citation>
    <scope>NUCLEOTIDE SEQUENCE</scope>
    <source>
        <strain evidence="1">Whitten #5841</strain>
        <tissue evidence="1">Leaf</tissue>
    </source>
</reference>
<accession>A0A8T2UYH0</accession>
<gene>
    <name evidence="1" type="ORF">KP509_04G029400</name>
</gene>
<keyword evidence="2" id="KW-1185">Reference proteome</keyword>
<dbReference type="Proteomes" id="UP000825935">
    <property type="component" value="Chromosome 4"/>
</dbReference>
<evidence type="ECO:0000313" key="2">
    <source>
        <dbReference type="Proteomes" id="UP000825935"/>
    </source>
</evidence>
<comment type="caution">
    <text evidence="1">The sequence shown here is derived from an EMBL/GenBank/DDBJ whole genome shotgun (WGS) entry which is preliminary data.</text>
</comment>